<feature type="compositionally biased region" description="Polar residues" evidence="8">
    <location>
        <begin position="222"/>
        <end position="233"/>
    </location>
</feature>
<comment type="catalytic activity">
    <reaction evidence="6">
        <text>pretRNA = a 3'-half-tRNA molecule with a 5'-OH end + a 5'-half-tRNA molecule with a 2',3'-cyclic phosphate end + an intron with a 2',3'-cyclic phosphate and a 5'-hydroxyl terminus.</text>
        <dbReference type="EC" id="4.6.1.16"/>
    </reaction>
</comment>
<evidence type="ECO:0000256" key="7">
    <source>
        <dbReference type="PIRSR" id="PIRSR011789-1"/>
    </source>
</evidence>
<dbReference type="GO" id="GO:0000379">
    <property type="term" value="P:tRNA-type intron splice site recognition and cleavage"/>
    <property type="evidence" value="ECO:0007669"/>
    <property type="project" value="TreeGrafter"/>
</dbReference>
<keyword evidence="4" id="KW-0456">Lyase</keyword>
<feature type="region of interest" description="Disordered" evidence="8">
    <location>
        <begin position="218"/>
        <end position="238"/>
    </location>
</feature>
<evidence type="ECO:0000256" key="2">
    <source>
        <dbReference type="ARBA" id="ARBA00012573"/>
    </source>
</evidence>
<protein>
    <recommendedName>
        <fullName evidence="2">tRNA-intron lyase</fullName>
        <ecNumber evidence="2">4.6.1.16</ecNumber>
    </recommendedName>
    <alternativeName>
        <fullName evidence="5">tRNA-intron endonuclease Sen2</fullName>
    </alternativeName>
</protein>
<dbReference type="PANTHER" id="PTHR21227:SF0">
    <property type="entry name" value="TRNA-SPLICING ENDONUCLEASE SUBUNIT SEN2"/>
    <property type="match status" value="1"/>
</dbReference>
<dbReference type="InterPro" id="IPR016589">
    <property type="entry name" value="tRNA_splic_SEN2"/>
</dbReference>
<dbReference type="GO" id="GO:0003676">
    <property type="term" value="F:nucleic acid binding"/>
    <property type="evidence" value="ECO:0007669"/>
    <property type="project" value="InterPro"/>
</dbReference>
<feature type="active site" evidence="7">
    <location>
        <position position="535"/>
    </location>
</feature>
<feature type="domain" description="tRNA intron endonuclease catalytic" evidence="9">
    <location>
        <begin position="505"/>
        <end position="596"/>
    </location>
</feature>
<sequence>MADAIAMPTSIEKVNGTAIDPAIQIPKIENAAPTATAPRPPRGPTKFQMLNKRYALPAPLRTFPLPTFVPHNPLSLLHILYVWVSQTLSPQSSGFDPLYQGWFSAETRSVHVIDPRSAKALWDQGFYGKGNLSRSEPNWLKAEKEKQARGSSKAKTSEELTRKRRRERQQVKWERARLQKEAIDQKLLEEAEAANRPDVAINGIPLHVEISSVVSAVDTPPELSTSDDASDATTPRGFVSPVGPLELLQLPNSEAELVSLFNGTKPFVTEINLSSEQSPELDGIIRHIAPVGPLELLALPNSATSLVACNIEAPAMPLESSIATPAAQGILGNVITRDLDTAGNSSIHHDGLFLDGYTKANDTVSTSVTSDEVSMASSNTEDTAIEGLKIDSTPRLKRQKSVRFSPTVEQNTFMQNQPPSPGLINEVILPAAAVEVKSLAIKDQEHTQLTLEEAFFLSYALGAISIYDPETRSAISNQNLLSLFRRTSYFPPLLEDTLLAPDDPFMLNYSVYHHFRSLGWVVRSGVKFSVDFMLYTRGPPFSHAEFAVLILPSYSDSYWDNNEAAKANERRTWAWLSCINRVITQVKKTVILCYVDIPRPITAAEEEQLDIRGVLARYKVREFVLKRWVSNRQRSA</sequence>
<evidence type="ECO:0000313" key="11">
    <source>
        <dbReference type="Proteomes" id="UP000701801"/>
    </source>
</evidence>
<dbReference type="PIRSF" id="PIRSF011789">
    <property type="entry name" value="tRNA_splic_SEN2"/>
    <property type="match status" value="1"/>
</dbReference>
<dbReference type="InterPro" id="IPR006676">
    <property type="entry name" value="tRNA_splic"/>
</dbReference>
<keyword evidence="11" id="KW-1185">Reference proteome</keyword>
<gene>
    <name evidence="10" type="ORF">HYALB_00005449</name>
</gene>
<dbReference type="FunFam" id="3.40.1350.10:FF:000007">
    <property type="entry name" value="tRNA-splicing endonuclease subunit Sen2"/>
    <property type="match status" value="1"/>
</dbReference>
<organism evidence="10 11">
    <name type="scientific">Hymenoscyphus albidus</name>
    <dbReference type="NCBI Taxonomy" id="595503"/>
    <lineage>
        <taxon>Eukaryota</taxon>
        <taxon>Fungi</taxon>
        <taxon>Dikarya</taxon>
        <taxon>Ascomycota</taxon>
        <taxon>Pezizomycotina</taxon>
        <taxon>Leotiomycetes</taxon>
        <taxon>Helotiales</taxon>
        <taxon>Helotiaceae</taxon>
        <taxon>Hymenoscyphus</taxon>
    </lineage>
</organism>
<feature type="active site" evidence="7">
    <location>
        <position position="588"/>
    </location>
</feature>
<feature type="active site" evidence="7">
    <location>
        <position position="543"/>
    </location>
</feature>
<evidence type="ECO:0000256" key="4">
    <source>
        <dbReference type="ARBA" id="ARBA00023239"/>
    </source>
</evidence>
<feature type="region of interest" description="Disordered" evidence="8">
    <location>
        <begin position="142"/>
        <end position="170"/>
    </location>
</feature>
<dbReference type="InterPro" id="IPR011856">
    <property type="entry name" value="tRNA_endonuc-like_dom_sf"/>
</dbReference>
<comment type="caution">
    <text evidence="10">The sequence shown here is derived from an EMBL/GenBank/DDBJ whole genome shotgun (WGS) entry which is preliminary data.</text>
</comment>
<name>A0A9N9LD44_9HELO</name>
<dbReference type="GO" id="GO:0000213">
    <property type="term" value="F:tRNA-intron lyase activity"/>
    <property type="evidence" value="ECO:0007669"/>
    <property type="project" value="UniProtKB-EC"/>
</dbReference>
<evidence type="ECO:0000256" key="5">
    <source>
        <dbReference type="ARBA" id="ARBA00032432"/>
    </source>
</evidence>
<dbReference type="OrthoDB" id="10249562at2759"/>
<evidence type="ECO:0000256" key="1">
    <source>
        <dbReference type="ARBA" id="ARBA00008078"/>
    </source>
</evidence>
<keyword evidence="3" id="KW-0819">tRNA processing</keyword>
<dbReference type="Gene3D" id="3.40.1350.10">
    <property type="match status" value="1"/>
</dbReference>
<comment type="similarity">
    <text evidence="1">Belongs to the tRNA-intron endonuclease family.</text>
</comment>
<evidence type="ECO:0000256" key="6">
    <source>
        <dbReference type="ARBA" id="ARBA00034031"/>
    </source>
</evidence>
<evidence type="ECO:0000313" key="10">
    <source>
        <dbReference type="EMBL" id="CAG8971553.1"/>
    </source>
</evidence>
<dbReference type="Pfam" id="PF01974">
    <property type="entry name" value="tRNA_int_endo"/>
    <property type="match status" value="1"/>
</dbReference>
<dbReference type="InterPro" id="IPR006677">
    <property type="entry name" value="tRNA_intron_Endonuc_cat-like"/>
</dbReference>
<evidence type="ECO:0000256" key="8">
    <source>
        <dbReference type="SAM" id="MobiDB-lite"/>
    </source>
</evidence>
<reference evidence="10" key="1">
    <citation type="submission" date="2021-07" db="EMBL/GenBank/DDBJ databases">
        <authorList>
            <person name="Durling M."/>
        </authorList>
    </citation>
    <scope>NUCLEOTIDE SEQUENCE</scope>
</reference>
<dbReference type="Proteomes" id="UP000701801">
    <property type="component" value="Unassembled WGS sequence"/>
</dbReference>
<evidence type="ECO:0000256" key="3">
    <source>
        <dbReference type="ARBA" id="ARBA00022694"/>
    </source>
</evidence>
<dbReference type="EMBL" id="CAJVRM010000021">
    <property type="protein sequence ID" value="CAG8971553.1"/>
    <property type="molecule type" value="Genomic_DNA"/>
</dbReference>
<dbReference type="CDD" id="cd22363">
    <property type="entry name" value="tRNA-intron_lyase_C"/>
    <property type="match status" value="1"/>
</dbReference>
<dbReference type="GO" id="GO:0005737">
    <property type="term" value="C:cytoplasm"/>
    <property type="evidence" value="ECO:0007669"/>
    <property type="project" value="TreeGrafter"/>
</dbReference>
<dbReference type="InterPro" id="IPR036167">
    <property type="entry name" value="tRNA_intron_Endo_cat-like_sf"/>
</dbReference>
<evidence type="ECO:0000259" key="9">
    <source>
        <dbReference type="Pfam" id="PF01974"/>
    </source>
</evidence>
<dbReference type="CDD" id="cd22265">
    <property type="entry name" value="UDM1_RNF168"/>
    <property type="match status" value="1"/>
</dbReference>
<accession>A0A9N9LD44</accession>
<dbReference type="NCBIfam" id="TIGR00324">
    <property type="entry name" value="endA"/>
    <property type="match status" value="1"/>
</dbReference>
<dbReference type="PANTHER" id="PTHR21227">
    <property type="entry name" value="TRNA-SPLICING ENDONUCLEASE SUBUNIT SEN2"/>
    <property type="match status" value="1"/>
</dbReference>
<dbReference type="GO" id="GO:0000214">
    <property type="term" value="C:tRNA-intron endonuclease complex"/>
    <property type="evidence" value="ECO:0007669"/>
    <property type="project" value="InterPro"/>
</dbReference>
<dbReference type="EC" id="4.6.1.16" evidence="2"/>
<dbReference type="AlphaFoldDB" id="A0A9N9LD44"/>
<proteinExistence type="inferred from homology"/>
<dbReference type="SUPFAM" id="SSF53032">
    <property type="entry name" value="tRNA-intron endonuclease catalytic domain-like"/>
    <property type="match status" value="1"/>
</dbReference>